<evidence type="ECO:0000313" key="2">
    <source>
        <dbReference type="EMBL" id="OGY21683.1"/>
    </source>
</evidence>
<comment type="caution">
    <text evidence="2">The sequence shown here is derived from an EMBL/GenBank/DDBJ whole genome shotgun (WGS) entry which is preliminary data.</text>
</comment>
<sequence>MKKPKVIIVAGGKGERLRPLTEKTAKPMVKVGGKPILEYNLDLFKKYGFKDFIFALCYLPETITFYFGDGKKFGVDIDYTYEDPTQPLGTAGAITLAKDKVSDTFIVTYGDSIRVVDVWKMWNFHKEKGSFATICVYKRFGPDPKSMIIFDSSGRIKEFKERPRPEDIKENFVWANSALYVFEPGIFDYIDEGMLVDFGKDVFPRLLSDGKKVLAFPMEGYFVDIGNKEKLGKANEDFKKGLIRI</sequence>
<gene>
    <name evidence="2" type="ORF">A2113_03960</name>
</gene>
<proteinExistence type="predicted"/>
<dbReference type="InterPro" id="IPR050486">
    <property type="entry name" value="Mannose-1P_guanyltransferase"/>
</dbReference>
<dbReference type="CDD" id="cd04181">
    <property type="entry name" value="NTP_transferase"/>
    <property type="match status" value="1"/>
</dbReference>
<evidence type="ECO:0000259" key="1">
    <source>
        <dbReference type="Pfam" id="PF00483"/>
    </source>
</evidence>
<dbReference type="PANTHER" id="PTHR22572">
    <property type="entry name" value="SUGAR-1-PHOSPHATE GUANYL TRANSFERASE"/>
    <property type="match status" value="1"/>
</dbReference>
<dbReference type="Gene3D" id="3.90.550.10">
    <property type="entry name" value="Spore Coat Polysaccharide Biosynthesis Protein SpsA, Chain A"/>
    <property type="match status" value="1"/>
</dbReference>
<reference evidence="2 3" key="1">
    <citation type="journal article" date="2016" name="Nat. Commun.">
        <title>Thousands of microbial genomes shed light on interconnected biogeochemical processes in an aquifer system.</title>
        <authorList>
            <person name="Anantharaman K."/>
            <person name="Brown C.T."/>
            <person name="Hug L.A."/>
            <person name="Sharon I."/>
            <person name="Castelle C.J."/>
            <person name="Probst A.J."/>
            <person name="Thomas B.C."/>
            <person name="Singh A."/>
            <person name="Wilkins M.J."/>
            <person name="Karaoz U."/>
            <person name="Brodie E.L."/>
            <person name="Williams K.H."/>
            <person name="Hubbard S.S."/>
            <person name="Banfield J.F."/>
        </authorList>
    </citation>
    <scope>NUCLEOTIDE SEQUENCE [LARGE SCALE GENOMIC DNA]</scope>
</reference>
<dbReference type="InterPro" id="IPR005835">
    <property type="entry name" value="NTP_transferase_dom"/>
</dbReference>
<dbReference type="SUPFAM" id="SSF53448">
    <property type="entry name" value="Nucleotide-diphospho-sugar transferases"/>
    <property type="match status" value="1"/>
</dbReference>
<dbReference type="AlphaFoldDB" id="A0A1G1W230"/>
<dbReference type="EMBL" id="MHCN01000011">
    <property type="protein sequence ID" value="OGY21683.1"/>
    <property type="molecule type" value="Genomic_DNA"/>
</dbReference>
<dbReference type="Pfam" id="PF00483">
    <property type="entry name" value="NTP_transferase"/>
    <property type="match status" value="1"/>
</dbReference>
<dbReference type="Proteomes" id="UP000176299">
    <property type="component" value="Unassembled WGS sequence"/>
</dbReference>
<evidence type="ECO:0000313" key="3">
    <source>
        <dbReference type="Proteomes" id="UP000176299"/>
    </source>
</evidence>
<name>A0A1G1W230_9BACT</name>
<dbReference type="InterPro" id="IPR029044">
    <property type="entry name" value="Nucleotide-diphossugar_trans"/>
</dbReference>
<organism evidence="2 3">
    <name type="scientific">Candidatus Woykebacteria bacterium GWA1_44_8</name>
    <dbReference type="NCBI Taxonomy" id="1802591"/>
    <lineage>
        <taxon>Bacteria</taxon>
        <taxon>Candidatus Woykeibacteriota</taxon>
    </lineage>
</organism>
<feature type="domain" description="Nucleotidyl transferase" evidence="1">
    <location>
        <begin position="5"/>
        <end position="239"/>
    </location>
</feature>
<accession>A0A1G1W230</accession>
<dbReference type="STRING" id="1802591.A2113_03960"/>
<protein>
    <recommendedName>
        <fullName evidence="1">Nucleotidyl transferase domain-containing protein</fullName>
    </recommendedName>
</protein>